<reference evidence="3 4" key="1">
    <citation type="journal article" date="2019" name="Int. J. Syst. Evol. Microbiol.">
        <title>The Global Catalogue of Microorganisms (GCM) 10K type strain sequencing project: providing services to taxonomists for standard genome sequencing and annotation.</title>
        <authorList>
            <consortium name="The Broad Institute Genomics Platform"/>
            <consortium name="The Broad Institute Genome Sequencing Center for Infectious Disease"/>
            <person name="Wu L."/>
            <person name="Ma J."/>
        </authorList>
    </citation>
    <scope>NUCLEOTIDE SEQUENCE [LARGE SCALE GENOMIC DNA]</scope>
    <source>
        <strain evidence="3 4">JCM 4542</strain>
    </source>
</reference>
<dbReference type="EMBL" id="BAAASL010000010">
    <property type="protein sequence ID" value="GAA2717332.1"/>
    <property type="molecule type" value="Genomic_DNA"/>
</dbReference>
<evidence type="ECO:0000313" key="4">
    <source>
        <dbReference type="Proteomes" id="UP001500886"/>
    </source>
</evidence>
<comment type="caution">
    <text evidence="3">The sequence shown here is derived from an EMBL/GenBank/DDBJ whole genome shotgun (WGS) entry which is preliminary data.</text>
</comment>
<feature type="domain" description="DUF397" evidence="2">
    <location>
        <begin position="16"/>
        <end position="68"/>
    </location>
</feature>
<dbReference type="InterPro" id="IPR007278">
    <property type="entry name" value="DUF397"/>
</dbReference>
<feature type="compositionally biased region" description="Gly residues" evidence="1">
    <location>
        <begin position="87"/>
        <end position="97"/>
    </location>
</feature>
<feature type="compositionally biased region" description="Low complexity" evidence="1">
    <location>
        <begin position="73"/>
        <end position="86"/>
    </location>
</feature>
<dbReference type="RefSeq" id="WP_344435760.1">
    <property type="nucleotide sequence ID" value="NZ_BAAASL010000010.1"/>
</dbReference>
<organism evidence="3 4">
    <name type="scientific">Streptomyces luteosporeus</name>
    <dbReference type="NCBI Taxonomy" id="173856"/>
    <lineage>
        <taxon>Bacteria</taxon>
        <taxon>Bacillati</taxon>
        <taxon>Actinomycetota</taxon>
        <taxon>Actinomycetes</taxon>
        <taxon>Kitasatosporales</taxon>
        <taxon>Streptomycetaceae</taxon>
        <taxon>Streptomyces</taxon>
    </lineage>
</organism>
<accession>A0ABN3TU11</accession>
<protein>
    <recommendedName>
        <fullName evidence="2">DUF397 domain-containing protein</fullName>
    </recommendedName>
</protein>
<gene>
    <name evidence="3" type="ORF">GCM10010315_30270</name>
</gene>
<dbReference type="Proteomes" id="UP001500886">
    <property type="component" value="Unassembled WGS sequence"/>
</dbReference>
<dbReference type="Pfam" id="PF04149">
    <property type="entry name" value="DUF397"/>
    <property type="match status" value="1"/>
</dbReference>
<keyword evidence="4" id="KW-1185">Reference proteome</keyword>
<evidence type="ECO:0000256" key="1">
    <source>
        <dbReference type="SAM" id="MobiDB-lite"/>
    </source>
</evidence>
<proteinExistence type="predicted"/>
<evidence type="ECO:0000313" key="3">
    <source>
        <dbReference type="EMBL" id="GAA2717332.1"/>
    </source>
</evidence>
<evidence type="ECO:0000259" key="2">
    <source>
        <dbReference type="Pfam" id="PF04149"/>
    </source>
</evidence>
<name>A0ABN3TU11_9ACTN</name>
<feature type="region of interest" description="Disordered" evidence="1">
    <location>
        <begin position="73"/>
        <end position="97"/>
    </location>
</feature>
<sequence>MTDIRRTALGIAGEESWFKSSYSGENSGVGCVSIAVLPTRVGIRDSKVKNGPAVTVPRAAWAAFAAFVGGLRTRSTASSGTTSSRSGPGGGCPSRRS</sequence>